<evidence type="ECO:0000256" key="5">
    <source>
        <dbReference type="ARBA" id="ARBA00048128"/>
    </source>
</evidence>
<dbReference type="SUPFAM" id="SSF53448">
    <property type="entry name" value="Nucleotide-diphospho-sugar transferases"/>
    <property type="match status" value="1"/>
</dbReference>
<dbReference type="Pfam" id="PF00483">
    <property type="entry name" value="NTP_transferase"/>
    <property type="match status" value="1"/>
</dbReference>
<proteinExistence type="inferred from homology"/>
<dbReference type="InterPro" id="IPR029044">
    <property type="entry name" value="Nucleotide-diphossugar_trans"/>
</dbReference>
<feature type="domain" description="Nucleotidyl transferase" evidence="6">
    <location>
        <begin position="6"/>
        <end position="265"/>
    </location>
</feature>
<accession>A0A2H0WR77</accession>
<comment type="similarity">
    <text evidence="1">Belongs to the UDPGP type 2 family.</text>
</comment>
<dbReference type="GO" id="GO:0003983">
    <property type="term" value="F:UTP:glucose-1-phosphate uridylyltransferase activity"/>
    <property type="evidence" value="ECO:0007669"/>
    <property type="project" value="UniProtKB-EC"/>
</dbReference>
<comment type="caution">
    <text evidence="7">The sequence shown here is derived from an EMBL/GenBank/DDBJ whole genome shotgun (WGS) entry which is preliminary data.</text>
</comment>
<dbReference type="EMBL" id="PEZH01000029">
    <property type="protein sequence ID" value="PIS15121.1"/>
    <property type="molecule type" value="Genomic_DNA"/>
</dbReference>
<evidence type="ECO:0000256" key="2">
    <source>
        <dbReference type="ARBA" id="ARBA00012415"/>
    </source>
</evidence>
<evidence type="ECO:0000259" key="6">
    <source>
        <dbReference type="Pfam" id="PF00483"/>
    </source>
</evidence>
<sequence length="294" mass="33168">MVRVVKGVIAAAGRGTRFLPVTKGYPKELVPILEKPNIQYLVEELLGAGVNQIAIVHRHGDNKIKQYFTPDPELEKYLRANKKEDFLKSLYQIWQKSKVLKFIPQSPKLPYGSASPILAAKSFIGKDPFVFMYGDDMVVESKPGTYLKSLIKIFRKYQAEAVAGASAVPWSKINRYSSAQYKKGKKKVPFQLAKVFEKLPRDKAPSNITLFGRFVVGPKIFSALQKQKLSQGELFFTDAVNDLAQTETVIAQPIKKGQWLTTGDPLRWLKTNIAIGLRDPEIKKELKAFLKKIK</sequence>
<dbReference type="InterPro" id="IPR005771">
    <property type="entry name" value="GalU_uridylyltTrfase_bac/arc"/>
</dbReference>
<dbReference type="EC" id="2.7.7.9" evidence="2"/>
<evidence type="ECO:0000313" key="8">
    <source>
        <dbReference type="Proteomes" id="UP000231282"/>
    </source>
</evidence>
<protein>
    <recommendedName>
        <fullName evidence="2">UTP--glucose-1-phosphate uridylyltransferase</fullName>
        <ecNumber evidence="2">2.7.7.9</ecNumber>
    </recommendedName>
</protein>
<evidence type="ECO:0000313" key="7">
    <source>
        <dbReference type="EMBL" id="PIS15121.1"/>
    </source>
</evidence>
<dbReference type="PANTHER" id="PTHR43197:SF1">
    <property type="entry name" value="UTP--GLUCOSE-1-PHOSPHATE URIDYLYLTRANSFERASE"/>
    <property type="match status" value="1"/>
</dbReference>
<dbReference type="AlphaFoldDB" id="A0A2H0WR77"/>
<evidence type="ECO:0000256" key="3">
    <source>
        <dbReference type="ARBA" id="ARBA00022679"/>
    </source>
</evidence>
<dbReference type="InterPro" id="IPR005835">
    <property type="entry name" value="NTP_transferase_dom"/>
</dbReference>
<dbReference type="Proteomes" id="UP000231282">
    <property type="component" value="Unassembled WGS sequence"/>
</dbReference>
<evidence type="ECO:0000256" key="1">
    <source>
        <dbReference type="ARBA" id="ARBA00006890"/>
    </source>
</evidence>
<dbReference type="Gene3D" id="3.90.550.10">
    <property type="entry name" value="Spore Coat Polysaccharide Biosynthesis Protein SpsA, Chain A"/>
    <property type="match status" value="1"/>
</dbReference>
<keyword evidence="4" id="KW-0548">Nucleotidyltransferase</keyword>
<reference evidence="8" key="1">
    <citation type="submission" date="2017-09" db="EMBL/GenBank/DDBJ databases">
        <title>Depth-based differentiation of microbial function through sediment-hosted aquifers and enrichment of novel symbionts in the deep terrestrial subsurface.</title>
        <authorList>
            <person name="Probst A.J."/>
            <person name="Ladd B."/>
            <person name="Jarett J.K."/>
            <person name="Geller-Mcgrath D.E."/>
            <person name="Sieber C.M.K."/>
            <person name="Emerson J.B."/>
            <person name="Anantharaman K."/>
            <person name="Thomas B.C."/>
            <person name="Malmstrom R."/>
            <person name="Stieglmeier M."/>
            <person name="Klingl A."/>
            <person name="Woyke T."/>
            <person name="Ryan C.M."/>
            <person name="Banfield J.F."/>
        </authorList>
    </citation>
    <scope>NUCLEOTIDE SEQUENCE [LARGE SCALE GENOMIC DNA]</scope>
</reference>
<organism evidence="7 8">
    <name type="scientific">Candidatus Shapirobacteria bacterium CG09_land_8_20_14_0_10_38_17</name>
    <dbReference type="NCBI Taxonomy" id="1974884"/>
    <lineage>
        <taxon>Bacteria</taxon>
        <taxon>Candidatus Shapironibacteriota</taxon>
    </lineage>
</organism>
<keyword evidence="3" id="KW-0808">Transferase</keyword>
<dbReference type="PANTHER" id="PTHR43197">
    <property type="entry name" value="UTP--GLUCOSE-1-PHOSPHATE URIDYLYLTRANSFERASE"/>
    <property type="match status" value="1"/>
</dbReference>
<gene>
    <name evidence="7" type="ORF">COT63_01670</name>
</gene>
<dbReference type="GO" id="GO:0006011">
    <property type="term" value="P:UDP-alpha-D-glucose metabolic process"/>
    <property type="evidence" value="ECO:0007669"/>
    <property type="project" value="InterPro"/>
</dbReference>
<comment type="catalytic activity">
    <reaction evidence="5">
        <text>alpha-D-glucose 1-phosphate + UTP + H(+) = UDP-alpha-D-glucose + diphosphate</text>
        <dbReference type="Rhea" id="RHEA:19889"/>
        <dbReference type="ChEBI" id="CHEBI:15378"/>
        <dbReference type="ChEBI" id="CHEBI:33019"/>
        <dbReference type="ChEBI" id="CHEBI:46398"/>
        <dbReference type="ChEBI" id="CHEBI:58601"/>
        <dbReference type="ChEBI" id="CHEBI:58885"/>
        <dbReference type="EC" id="2.7.7.9"/>
    </reaction>
</comment>
<name>A0A2H0WR77_9BACT</name>
<evidence type="ECO:0000256" key="4">
    <source>
        <dbReference type="ARBA" id="ARBA00022695"/>
    </source>
</evidence>